<dbReference type="SUPFAM" id="SSF140453">
    <property type="entry name" value="EsxAB dimer-like"/>
    <property type="match status" value="1"/>
</dbReference>
<evidence type="ECO:0000313" key="2">
    <source>
        <dbReference type="EMBL" id="KOG88318.1"/>
    </source>
</evidence>
<comment type="caution">
    <text evidence="2">The sequence shown here is derived from an EMBL/GenBank/DDBJ whole genome shotgun (WGS) entry which is preliminary data.</text>
</comment>
<evidence type="ECO:0000313" key="3">
    <source>
        <dbReference type="Proteomes" id="UP000037020"/>
    </source>
</evidence>
<accession>A0ABR5J4M0</accession>
<dbReference type="InterPro" id="IPR036689">
    <property type="entry name" value="ESAT-6-like_sf"/>
</dbReference>
<dbReference type="Pfam" id="PF06013">
    <property type="entry name" value="WXG100"/>
    <property type="match status" value="1"/>
</dbReference>
<dbReference type="NCBIfam" id="TIGR03930">
    <property type="entry name" value="WXG100_ESAT6"/>
    <property type="match status" value="1"/>
</dbReference>
<sequence>MTANSLGEIAVQYGSLANAAESIRNSAKRLRGDIEVLQGEVGQVAEAWEGEAHSAWAQVHTNWDKQADGLYNTLMKIAAMVEQASGDYKTTDKKAASFFDI</sequence>
<organism evidence="2 3">
    <name type="scientific">Streptomyces varsoviensis</name>
    <dbReference type="NCBI Taxonomy" id="67373"/>
    <lineage>
        <taxon>Bacteria</taxon>
        <taxon>Bacillati</taxon>
        <taxon>Actinomycetota</taxon>
        <taxon>Actinomycetes</taxon>
        <taxon>Kitasatosporales</taxon>
        <taxon>Streptomycetaceae</taxon>
        <taxon>Streptomyces</taxon>
    </lineage>
</organism>
<reference evidence="2 3" key="1">
    <citation type="submission" date="2015-07" db="EMBL/GenBank/DDBJ databases">
        <authorList>
            <person name="Ju K.-S."/>
            <person name="Doroghazi J.R."/>
            <person name="Metcalf W.W."/>
        </authorList>
    </citation>
    <scope>NUCLEOTIDE SEQUENCE [LARGE SCALE GENOMIC DNA]</scope>
    <source>
        <strain evidence="2 3">NRRL B-3589</strain>
    </source>
</reference>
<proteinExistence type="inferred from homology"/>
<comment type="similarity">
    <text evidence="1">Belongs to the WXG100 family.</text>
</comment>
<dbReference type="InterPro" id="IPR010310">
    <property type="entry name" value="T7SS_ESAT-6-like"/>
</dbReference>
<dbReference type="EMBL" id="LGUT01001745">
    <property type="protein sequence ID" value="KOG88318.1"/>
    <property type="molecule type" value="Genomic_DNA"/>
</dbReference>
<name>A0ABR5J4M0_9ACTN</name>
<dbReference type="Proteomes" id="UP000037020">
    <property type="component" value="Unassembled WGS sequence"/>
</dbReference>
<keyword evidence="3" id="KW-1185">Reference proteome</keyword>
<protein>
    <recommendedName>
        <fullName evidence="1">ESAT-6-like protein</fullName>
    </recommendedName>
</protein>
<gene>
    <name evidence="2" type="ORF">ADK38_20465</name>
</gene>
<dbReference type="RefSeq" id="WP_030890403.1">
    <property type="nucleotide sequence ID" value="NZ_JBEZAH010000037.1"/>
</dbReference>
<evidence type="ECO:0000256" key="1">
    <source>
        <dbReference type="RuleBase" id="RU362001"/>
    </source>
</evidence>
<dbReference type="Gene3D" id="1.10.287.1060">
    <property type="entry name" value="ESAT-6-like"/>
    <property type="match status" value="1"/>
</dbReference>